<dbReference type="AlphaFoldDB" id="D7FL18"/>
<evidence type="ECO:0000313" key="3">
    <source>
        <dbReference type="Proteomes" id="UP000002630"/>
    </source>
</evidence>
<accession>D7FL18</accession>
<dbReference type="PANTHER" id="PTHR22602">
    <property type="entry name" value="TRANSFERASE CAF17, MITOCHONDRIAL-RELATED"/>
    <property type="match status" value="1"/>
</dbReference>
<dbReference type="InterPro" id="IPR027266">
    <property type="entry name" value="TrmE/GcvT-like"/>
</dbReference>
<name>D7FL18_ECTSI</name>
<protein>
    <submittedName>
        <fullName evidence="2">Uncharacterized protein</fullName>
    </submittedName>
</protein>
<keyword evidence="3" id="KW-1185">Reference proteome</keyword>
<dbReference type="InParanoid" id="D7FL18"/>
<dbReference type="GO" id="GO:0016226">
    <property type="term" value="P:iron-sulfur cluster assembly"/>
    <property type="evidence" value="ECO:0007669"/>
    <property type="project" value="TreeGrafter"/>
</dbReference>
<reference evidence="2 3" key="1">
    <citation type="journal article" date="2010" name="Nature">
        <title>The Ectocarpus genome and the independent evolution of multicellularity in brown algae.</title>
        <authorList>
            <person name="Cock J.M."/>
            <person name="Sterck L."/>
            <person name="Rouze P."/>
            <person name="Scornet D."/>
            <person name="Allen A.E."/>
            <person name="Amoutzias G."/>
            <person name="Anthouard V."/>
            <person name="Artiguenave F."/>
            <person name="Aury J.M."/>
            <person name="Badger J.H."/>
            <person name="Beszteri B."/>
            <person name="Billiau K."/>
            <person name="Bonnet E."/>
            <person name="Bothwell J.H."/>
            <person name="Bowler C."/>
            <person name="Boyen C."/>
            <person name="Brownlee C."/>
            <person name="Carrano C.J."/>
            <person name="Charrier B."/>
            <person name="Cho G.Y."/>
            <person name="Coelho S.M."/>
            <person name="Collen J."/>
            <person name="Corre E."/>
            <person name="Da Silva C."/>
            <person name="Delage L."/>
            <person name="Delaroque N."/>
            <person name="Dittami S.M."/>
            <person name="Doulbeau S."/>
            <person name="Elias M."/>
            <person name="Farnham G."/>
            <person name="Gachon C.M."/>
            <person name="Gschloessl B."/>
            <person name="Heesch S."/>
            <person name="Jabbari K."/>
            <person name="Jubin C."/>
            <person name="Kawai H."/>
            <person name="Kimura K."/>
            <person name="Kloareg B."/>
            <person name="Kupper F.C."/>
            <person name="Lang D."/>
            <person name="Le Bail A."/>
            <person name="Leblanc C."/>
            <person name="Lerouge P."/>
            <person name="Lohr M."/>
            <person name="Lopez P.J."/>
            <person name="Martens C."/>
            <person name="Maumus F."/>
            <person name="Michel G."/>
            <person name="Miranda-Saavedra D."/>
            <person name="Morales J."/>
            <person name="Moreau H."/>
            <person name="Motomura T."/>
            <person name="Nagasato C."/>
            <person name="Napoli C.A."/>
            <person name="Nelson D.R."/>
            <person name="Nyvall-Collen P."/>
            <person name="Peters A.F."/>
            <person name="Pommier C."/>
            <person name="Potin P."/>
            <person name="Poulain J."/>
            <person name="Quesneville H."/>
            <person name="Read B."/>
            <person name="Rensing S.A."/>
            <person name="Ritter A."/>
            <person name="Rousvoal S."/>
            <person name="Samanta M."/>
            <person name="Samson G."/>
            <person name="Schroeder D.C."/>
            <person name="Segurens B."/>
            <person name="Strittmatter M."/>
            <person name="Tonon T."/>
            <person name="Tregear J.W."/>
            <person name="Valentin K."/>
            <person name="von Dassow P."/>
            <person name="Yamagishi T."/>
            <person name="Van de Peer Y."/>
            <person name="Wincker P."/>
        </authorList>
    </citation>
    <scope>NUCLEOTIDE SEQUENCE [LARGE SCALE GENOMIC DNA]</scope>
    <source>
        <strain evidence="3">Ec32 / CCAP1310/4</strain>
    </source>
</reference>
<dbReference type="SUPFAM" id="SSF103025">
    <property type="entry name" value="Folate-binding domain"/>
    <property type="match status" value="1"/>
</dbReference>
<evidence type="ECO:0000313" key="2">
    <source>
        <dbReference type="EMBL" id="CBJ34215.1"/>
    </source>
</evidence>
<dbReference type="Gene3D" id="3.30.1360.120">
    <property type="entry name" value="Probable tRNA modification gtpase trme, domain 1"/>
    <property type="match status" value="1"/>
</dbReference>
<dbReference type="PANTHER" id="PTHR22602:SF0">
    <property type="entry name" value="TRANSFERASE CAF17, MITOCHONDRIAL-RELATED"/>
    <property type="match status" value="1"/>
</dbReference>
<dbReference type="InterPro" id="IPR045179">
    <property type="entry name" value="YgfZ/GcvT"/>
</dbReference>
<dbReference type="Proteomes" id="UP000002630">
    <property type="component" value="Unassembled WGS sequence"/>
</dbReference>
<dbReference type="OrthoDB" id="191995at2759"/>
<proteinExistence type="predicted"/>
<gene>
    <name evidence="2" type="ORF">Esi_1515_0001</name>
</gene>
<organism evidence="2 3">
    <name type="scientific">Ectocarpus siliculosus</name>
    <name type="common">Brown alga</name>
    <name type="synonym">Conferva siliculosa</name>
    <dbReference type="NCBI Taxonomy" id="2880"/>
    <lineage>
        <taxon>Eukaryota</taxon>
        <taxon>Sar</taxon>
        <taxon>Stramenopiles</taxon>
        <taxon>Ochrophyta</taxon>
        <taxon>PX clade</taxon>
        <taxon>Phaeophyceae</taxon>
        <taxon>Ectocarpales</taxon>
        <taxon>Ectocarpaceae</taxon>
        <taxon>Ectocarpus</taxon>
    </lineage>
</organism>
<sequence>MTNDMGLLDENGRLPSISAAFLNPKGRVIADALVTRSPRHEAKGKPGYLVDCPLSVADSLKTHLKLYKLRSKVRIKDATALYDVLVSGVRDPWQAPEREGGGDVSPAAAGRLGDGAGGGREARFPDPRSAALGVRLIRPKDETGLMKHRCFFLSSDLQDIGTHAWLFIFSGALRRASTTALFSTMCHLPSL</sequence>
<dbReference type="EMBL" id="FN649760">
    <property type="protein sequence ID" value="CBJ34215.1"/>
    <property type="molecule type" value="Genomic_DNA"/>
</dbReference>
<feature type="region of interest" description="Disordered" evidence="1">
    <location>
        <begin position="94"/>
        <end position="126"/>
    </location>
</feature>
<dbReference type="STRING" id="2880.D7FL18"/>
<evidence type="ECO:0000256" key="1">
    <source>
        <dbReference type="SAM" id="MobiDB-lite"/>
    </source>
</evidence>